<organism evidence="9 10">
    <name type="scientific">Penicillium rubens (strain ATCC 28089 / DSM 1075 / NRRL 1951 / Wisconsin 54-1255)</name>
    <name type="common">Penicillium chrysogenum</name>
    <dbReference type="NCBI Taxonomy" id="500485"/>
    <lineage>
        <taxon>Eukaryota</taxon>
        <taxon>Fungi</taxon>
        <taxon>Dikarya</taxon>
        <taxon>Ascomycota</taxon>
        <taxon>Pezizomycotina</taxon>
        <taxon>Eurotiomycetes</taxon>
        <taxon>Eurotiomycetidae</taxon>
        <taxon>Eurotiales</taxon>
        <taxon>Aspergillaceae</taxon>
        <taxon>Penicillium</taxon>
        <taxon>Penicillium chrysogenum species complex</taxon>
    </lineage>
</organism>
<dbReference type="Proteomes" id="UP000000724">
    <property type="component" value="Contig Pc00c16"/>
</dbReference>
<evidence type="ECO:0000256" key="3">
    <source>
        <dbReference type="ARBA" id="ARBA00022597"/>
    </source>
</evidence>
<keyword evidence="3" id="KW-0762">Sugar transport</keyword>
<feature type="region of interest" description="Disordered" evidence="7">
    <location>
        <begin position="1"/>
        <end position="46"/>
    </location>
</feature>
<feature type="transmembrane region" description="Helical" evidence="8">
    <location>
        <begin position="201"/>
        <end position="218"/>
    </location>
</feature>
<name>B6H719_PENRW</name>
<dbReference type="HOGENOM" id="CLU_033007_1_1_1"/>
<feature type="transmembrane region" description="Helical" evidence="8">
    <location>
        <begin position="109"/>
        <end position="127"/>
    </location>
</feature>
<dbReference type="GO" id="GO:0000139">
    <property type="term" value="C:Golgi membrane"/>
    <property type="evidence" value="ECO:0007669"/>
    <property type="project" value="TreeGrafter"/>
</dbReference>
<proteinExistence type="predicted"/>
<feature type="compositionally biased region" description="Polar residues" evidence="7">
    <location>
        <begin position="21"/>
        <end position="36"/>
    </location>
</feature>
<keyword evidence="5 8" id="KW-1133">Transmembrane helix</keyword>
<gene>
    <name evidence="9" type="ORF">Pc16g01170</name>
    <name evidence="9" type="ORF">PCH_Pc16g01170</name>
</gene>
<feature type="transmembrane region" description="Helical" evidence="8">
    <location>
        <begin position="172"/>
        <end position="194"/>
    </location>
</feature>
<evidence type="ECO:0000256" key="8">
    <source>
        <dbReference type="SAM" id="Phobius"/>
    </source>
</evidence>
<evidence type="ECO:0000313" key="9">
    <source>
        <dbReference type="EMBL" id="CAP92787.1"/>
    </source>
</evidence>
<keyword evidence="2" id="KW-0813">Transport</keyword>
<feature type="compositionally biased region" description="Basic and acidic residues" evidence="7">
    <location>
        <begin position="1"/>
        <end position="13"/>
    </location>
</feature>
<evidence type="ECO:0000313" key="10">
    <source>
        <dbReference type="Proteomes" id="UP000000724"/>
    </source>
</evidence>
<feature type="transmembrane region" description="Helical" evidence="8">
    <location>
        <begin position="72"/>
        <end position="89"/>
    </location>
</feature>
<dbReference type="VEuPathDB" id="FungiDB:PCH_Pc16g01170"/>
<dbReference type="GO" id="GO:0005464">
    <property type="term" value="F:UDP-xylose transmembrane transporter activity"/>
    <property type="evidence" value="ECO:0007669"/>
    <property type="project" value="TreeGrafter"/>
</dbReference>
<protein>
    <submittedName>
        <fullName evidence="9">Pc16g01170 protein</fullName>
    </submittedName>
</protein>
<comment type="subcellular location">
    <subcellularLocation>
        <location evidence="1">Endomembrane system</location>
        <topology evidence="1">Multi-pass membrane protein</topology>
    </subcellularLocation>
</comment>
<evidence type="ECO:0000256" key="4">
    <source>
        <dbReference type="ARBA" id="ARBA00022692"/>
    </source>
</evidence>
<dbReference type="AlphaFoldDB" id="B6H719"/>
<keyword evidence="6 8" id="KW-0472">Membrane</keyword>
<dbReference type="eggNOG" id="KOG1583">
    <property type="taxonomic scope" value="Eukaryota"/>
</dbReference>
<dbReference type="GO" id="GO:0005789">
    <property type="term" value="C:endoplasmic reticulum membrane"/>
    <property type="evidence" value="ECO:0007669"/>
    <property type="project" value="TreeGrafter"/>
</dbReference>
<dbReference type="STRING" id="500485.B6H719"/>
<dbReference type="OMA" id="NPFTGWH"/>
<dbReference type="GO" id="GO:0005462">
    <property type="term" value="F:UDP-N-acetylglucosamine transmembrane transporter activity"/>
    <property type="evidence" value="ECO:0007669"/>
    <property type="project" value="TreeGrafter"/>
</dbReference>
<evidence type="ECO:0000256" key="5">
    <source>
        <dbReference type="ARBA" id="ARBA00022989"/>
    </source>
</evidence>
<keyword evidence="4 8" id="KW-0812">Transmembrane</keyword>
<dbReference type="PANTHER" id="PTHR10778:SF4">
    <property type="entry name" value="NUCLEOTIDE SUGAR TRANSPORTER SLC35B4"/>
    <property type="match status" value="1"/>
</dbReference>
<dbReference type="EMBL" id="AM920431">
    <property type="protein sequence ID" value="CAP92787.1"/>
    <property type="molecule type" value="Genomic_DNA"/>
</dbReference>
<dbReference type="OrthoDB" id="999962at2759"/>
<sequence>MLNDHEPSKRGPDDSYLINRTRVSVNPSGNTNFASKSRSRKSDEPNYAQLKKDAPGLIAAAAHAAVPSWTSMVLMVSLIFGGCCANVELIRRPPSHIPNQIRSMHTGPLITFAQFVLCALFTIPSFLSPSAGPRALFLNRRAIPLRSWVVYTAYFVSVNLLNNWAFAYKISVPLHIILRSAGPVASMVIGYLYNGKRYSRGQIASVGMLTVGVAAAAIADAQSKGVSIHIDSDTADTATTVTGFTILALAMVLSAFQGIYADRLYATYGRDHWKEALFYSHALSLPLFLTSCPQLLGQWRVVASSPSLLSHLDSGWALLTQLPVQVAYLAMNALTQYLCIRGVHLLSAKSSSLTVTIFLNVRKLVSLLLSIYLFGNHLAGGVLVGAALVFVGGGLYGFEGARLRRVAKKAQ</sequence>
<dbReference type="PANTHER" id="PTHR10778">
    <property type="entry name" value="SOLUTE CARRIER FAMILY 35 MEMBER B"/>
    <property type="match status" value="1"/>
</dbReference>
<feature type="transmembrane region" description="Helical" evidence="8">
    <location>
        <begin position="238"/>
        <end position="256"/>
    </location>
</feature>
<evidence type="ECO:0000256" key="7">
    <source>
        <dbReference type="SAM" id="MobiDB-lite"/>
    </source>
</evidence>
<evidence type="ECO:0000256" key="2">
    <source>
        <dbReference type="ARBA" id="ARBA00022448"/>
    </source>
</evidence>
<feature type="transmembrane region" description="Helical" evidence="8">
    <location>
        <begin position="378"/>
        <end position="398"/>
    </location>
</feature>
<dbReference type="BioCyc" id="PCHR:PC16G01170-MONOMER"/>
<evidence type="ECO:0000256" key="6">
    <source>
        <dbReference type="ARBA" id="ARBA00023136"/>
    </source>
</evidence>
<accession>B6H719</accession>
<feature type="transmembrane region" description="Helical" evidence="8">
    <location>
        <begin position="148"/>
        <end position="166"/>
    </location>
</feature>
<reference evidence="9 10" key="1">
    <citation type="journal article" date="2008" name="Nat. Biotechnol.">
        <title>Genome sequencing and analysis of the filamentous fungus Penicillium chrysogenum.</title>
        <authorList>
            <person name="van den Berg M.A."/>
            <person name="Albang R."/>
            <person name="Albermann K."/>
            <person name="Badger J.H."/>
            <person name="Daran J.-M."/>
            <person name="Driessen A.J.M."/>
            <person name="Garcia-Estrada C."/>
            <person name="Fedorova N.D."/>
            <person name="Harris D.M."/>
            <person name="Heijne W.H.M."/>
            <person name="Joardar V.S."/>
            <person name="Kiel J.A.K.W."/>
            <person name="Kovalchuk A."/>
            <person name="Martin J.F."/>
            <person name="Nierman W.C."/>
            <person name="Nijland J.G."/>
            <person name="Pronk J.T."/>
            <person name="Roubos J.A."/>
            <person name="van der Klei I.J."/>
            <person name="van Peij N.N.M.E."/>
            <person name="Veenhuis M."/>
            <person name="von Doehren H."/>
            <person name="Wagner C."/>
            <person name="Wortman J.R."/>
            <person name="Bovenberg R.A.L."/>
        </authorList>
    </citation>
    <scope>NUCLEOTIDE SEQUENCE [LARGE SCALE GENOMIC DNA]</scope>
    <source>
        <strain evidence="10">ATCC 28089 / DSM 1075 / NRRL 1951 / Wisconsin 54-1255</strain>
    </source>
</reference>
<dbReference type="Pfam" id="PF08449">
    <property type="entry name" value="UAA"/>
    <property type="match status" value="1"/>
</dbReference>
<keyword evidence="10" id="KW-1185">Reference proteome</keyword>
<dbReference type="InterPro" id="IPR013657">
    <property type="entry name" value="SCL35B1-4/HUT1"/>
</dbReference>
<dbReference type="NCBIfam" id="TIGR00803">
    <property type="entry name" value="nst"/>
    <property type="match status" value="1"/>
</dbReference>
<evidence type="ECO:0000256" key="1">
    <source>
        <dbReference type="ARBA" id="ARBA00004127"/>
    </source>
</evidence>